<dbReference type="GeneID" id="106465887"/>
<organism evidence="1 2">
    <name type="scientific">Limulus polyphemus</name>
    <name type="common">Atlantic horseshoe crab</name>
    <dbReference type="NCBI Taxonomy" id="6850"/>
    <lineage>
        <taxon>Eukaryota</taxon>
        <taxon>Metazoa</taxon>
        <taxon>Ecdysozoa</taxon>
        <taxon>Arthropoda</taxon>
        <taxon>Chelicerata</taxon>
        <taxon>Merostomata</taxon>
        <taxon>Xiphosura</taxon>
        <taxon>Limulidae</taxon>
        <taxon>Limulus</taxon>
    </lineage>
</organism>
<evidence type="ECO:0000313" key="2">
    <source>
        <dbReference type="RefSeq" id="XP_022250208.1"/>
    </source>
</evidence>
<proteinExistence type="predicted"/>
<sequence length="168" mass="17404">MHFSSLCLSVLQVSFLVLIFSCYAYGGYGGYGYGVYARPLGFQHGKAVSVRARNHFPGGYGEGAYHGSTGNAHIALPGGGKAYSYSGGFNMRYGASYGHGAPTHYGGGGLGQAIGHNRGYGVSYGYGNPAVMKQALADLHQDILSNVHGAFGGSHHGGFFGGAPLPIY</sequence>
<gene>
    <name evidence="2" type="primary">LOC106465887</name>
</gene>
<accession>A0ABM1T2V2</accession>
<evidence type="ECO:0000313" key="1">
    <source>
        <dbReference type="Proteomes" id="UP000694941"/>
    </source>
</evidence>
<dbReference type="RefSeq" id="XP_022250208.1">
    <property type="nucleotide sequence ID" value="XM_022394500.1"/>
</dbReference>
<keyword evidence="1" id="KW-1185">Reference proteome</keyword>
<reference evidence="2" key="1">
    <citation type="submission" date="2025-08" db="UniProtKB">
        <authorList>
            <consortium name="RefSeq"/>
        </authorList>
    </citation>
    <scope>IDENTIFICATION</scope>
    <source>
        <tissue evidence="2">Muscle</tissue>
    </source>
</reference>
<dbReference type="Proteomes" id="UP000694941">
    <property type="component" value="Unplaced"/>
</dbReference>
<name>A0ABM1T2V2_LIMPO</name>
<protein>
    <submittedName>
        <fullName evidence="2">Glycine-rich cell wall structural protein 2-like</fullName>
    </submittedName>
</protein>